<evidence type="ECO:0000313" key="1">
    <source>
        <dbReference type="EMBL" id="GIG71859.1"/>
    </source>
</evidence>
<protein>
    <submittedName>
        <fullName evidence="1">Uncharacterized protein</fullName>
    </submittedName>
</protein>
<proteinExistence type="predicted"/>
<accession>A0A8J3LPX3</accession>
<comment type="caution">
    <text evidence="1">The sequence shown here is derived from an EMBL/GenBank/DDBJ whole genome shotgun (WGS) entry which is preliminary data.</text>
</comment>
<dbReference type="RefSeq" id="WP_168076479.1">
    <property type="nucleotide sequence ID" value="NZ_BAAAQJ010000026.1"/>
</dbReference>
<keyword evidence="2" id="KW-1185">Reference proteome</keyword>
<evidence type="ECO:0000313" key="2">
    <source>
        <dbReference type="Proteomes" id="UP000653674"/>
    </source>
</evidence>
<name>A0A8J3LPX3_9ACTN</name>
<sequence length="114" mass="11998">MTEIVLTEDFLQLKLTTTEKVVTTHGDISVPRSAITAVEIVDDALGAAHGLRIGLGLPGVRKLGTWVSRSGREFVDVRKGQPAIRVQLTGQSLSSLLLGTDDPQALAAALAPKA</sequence>
<organism evidence="1 2">
    <name type="scientific">Planosporangium flavigriseum</name>
    <dbReference type="NCBI Taxonomy" id="373681"/>
    <lineage>
        <taxon>Bacteria</taxon>
        <taxon>Bacillati</taxon>
        <taxon>Actinomycetota</taxon>
        <taxon>Actinomycetes</taxon>
        <taxon>Micromonosporales</taxon>
        <taxon>Micromonosporaceae</taxon>
        <taxon>Planosporangium</taxon>
    </lineage>
</organism>
<gene>
    <name evidence="1" type="ORF">Pfl04_02630</name>
</gene>
<dbReference type="AlphaFoldDB" id="A0A8J3LPX3"/>
<dbReference type="Proteomes" id="UP000653674">
    <property type="component" value="Unassembled WGS sequence"/>
</dbReference>
<dbReference type="EMBL" id="BONU01000001">
    <property type="protein sequence ID" value="GIG71859.1"/>
    <property type="molecule type" value="Genomic_DNA"/>
</dbReference>
<reference evidence="1" key="1">
    <citation type="submission" date="2021-01" db="EMBL/GenBank/DDBJ databases">
        <title>Whole genome shotgun sequence of Planosporangium flavigriseum NBRC 105377.</title>
        <authorList>
            <person name="Komaki H."/>
            <person name="Tamura T."/>
        </authorList>
    </citation>
    <scope>NUCLEOTIDE SEQUENCE</scope>
    <source>
        <strain evidence="1">NBRC 105377</strain>
    </source>
</reference>